<comment type="caution">
    <text evidence="1">The sequence shown here is derived from an EMBL/GenBank/DDBJ whole genome shotgun (WGS) entry which is preliminary data.</text>
</comment>
<reference evidence="1 2" key="1">
    <citation type="submission" date="2020-09" db="EMBL/GenBank/DDBJ databases">
        <title>De no assembly of potato wild relative species, Solanum commersonii.</title>
        <authorList>
            <person name="Cho K."/>
        </authorList>
    </citation>
    <scope>NUCLEOTIDE SEQUENCE [LARGE SCALE GENOMIC DNA]</scope>
    <source>
        <strain evidence="1">LZ3.2</strain>
        <tissue evidence="1">Leaf</tissue>
    </source>
</reference>
<proteinExistence type="predicted"/>
<accession>A0A9J5Z2B3</accession>
<dbReference type="EMBL" id="JACXVP010000005">
    <property type="protein sequence ID" value="KAG5606333.1"/>
    <property type="molecule type" value="Genomic_DNA"/>
</dbReference>
<feature type="non-terminal residue" evidence="1">
    <location>
        <position position="1"/>
    </location>
</feature>
<keyword evidence="2" id="KW-1185">Reference proteome</keyword>
<name>A0A9J5Z2B3_SOLCO</name>
<dbReference type="AlphaFoldDB" id="A0A9J5Z2B3"/>
<protein>
    <submittedName>
        <fullName evidence="1">Uncharacterized protein</fullName>
    </submittedName>
</protein>
<dbReference type="Proteomes" id="UP000824120">
    <property type="component" value="Chromosome 5"/>
</dbReference>
<sequence length="92" mass="10854">DFVLDAKCRHNNQHLNTDRTYTQRYSTTPYVCKHNIKDRSLFSSRFVVKKYIGVSPKLFGDFTSRTTEQEFQSRLGDFRLRVGKIEYLPISS</sequence>
<evidence type="ECO:0000313" key="1">
    <source>
        <dbReference type="EMBL" id="KAG5606333.1"/>
    </source>
</evidence>
<evidence type="ECO:0000313" key="2">
    <source>
        <dbReference type="Proteomes" id="UP000824120"/>
    </source>
</evidence>
<organism evidence="1 2">
    <name type="scientific">Solanum commersonii</name>
    <name type="common">Commerson's wild potato</name>
    <name type="synonym">Commerson's nightshade</name>
    <dbReference type="NCBI Taxonomy" id="4109"/>
    <lineage>
        <taxon>Eukaryota</taxon>
        <taxon>Viridiplantae</taxon>
        <taxon>Streptophyta</taxon>
        <taxon>Embryophyta</taxon>
        <taxon>Tracheophyta</taxon>
        <taxon>Spermatophyta</taxon>
        <taxon>Magnoliopsida</taxon>
        <taxon>eudicotyledons</taxon>
        <taxon>Gunneridae</taxon>
        <taxon>Pentapetalae</taxon>
        <taxon>asterids</taxon>
        <taxon>lamiids</taxon>
        <taxon>Solanales</taxon>
        <taxon>Solanaceae</taxon>
        <taxon>Solanoideae</taxon>
        <taxon>Solaneae</taxon>
        <taxon>Solanum</taxon>
    </lineage>
</organism>
<gene>
    <name evidence="1" type="ORF">H5410_027825</name>
</gene>